<evidence type="ECO:0000313" key="2">
    <source>
        <dbReference type="Proteomes" id="UP001163321"/>
    </source>
</evidence>
<reference evidence="1 2" key="1">
    <citation type="journal article" date="2022" name="bioRxiv">
        <title>The genome of the oomycete Peronosclerospora sorghi, a cosmopolitan pathogen of maize and sorghum, is inflated with dispersed pseudogenes.</title>
        <authorList>
            <person name="Fletcher K."/>
            <person name="Martin F."/>
            <person name="Isakeit T."/>
            <person name="Cavanaugh K."/>
            <person name="Magill C."/>
            <person name="Michelmore R."/>
        </authorList>
    </citation>
    <scope>NUCLEOTIDE SEQUENCE [LARGE SCALE GENOMIC DNA]</scope>
    <source>
        <strain evidence="1">P6</strain>
    </source>
</reference>
<name>A0ACC0VZ11_9STRA</name>
<gene>
    <name evidence="1" type="ORF">PsorP6_009693</name>
</gene>
<evidence type="ECO:0000313" key="1">
    <source>
        <dbReference type="EMBL" id="KAI9911744.1"/>
    </source>
</evidence>
<comment type="caution">
    <text evidence="1">The sequence shown here is derived from an EMBL/GenBank/DDBJ whole genome shotgun (WGS) entry which is preliminary data.</text>
</comment>
<proteinExistence type="predicted"/>
<sequence>MHLPELPRFDRLDPILQSYLKSRWLSFIYEDPRRTWVYQSLKWQQQAVNNRALAPDIFFASKPATVHAATTAAEQVISDETAEAILQILWNEFRSVHKASYTSSLHHQELFSQIMTTFHSFVYQDEDRKTIFEEWLKWKKHTGKDRTFAEGIPAPMLTMDHTATGSEQVIHDESAELIMLKLWTGLNEQMHLPRLPRFDRLDPIIQTYLKLRMLAFVREDQDRTRSLNEWLKTWQHKASSNGASALDIFSASMPARVHGTTAAGISDGTAKVILQILWSEFKHVQEADPKSSFHQPDFLSYMTLPPAFHNFVYKDEDRKTIFEEWLKWHKHTGKDRTSAQGIPASMSTMDHTATGTEYLLPDETAKLAMPALWDELKDKMNLPELPRFDQLDPLIQSYLMSRMLAYVREDQGRTWLFNEWWKWERKATNNEPPGTDIFSAFILATIPATTAAEEVISDETAKVIRKILENEYERQNHVLGSDHKSLFDMLDLISQTLVTRDFFNFASQDKIRKRLFDEWLNWKKTH</sequence>
<dbReference type="Proteomes" id="UP001163321">
    <property type="component" value="Chromosome 5"/>
</dbReference>
<dbReference type="EMBL" id="CM047584">
    <property type="protein sequence ID" value="KAI9911744.1"/>
    <property type="molecule type" value="Genomic_DNA"/>
</dbReference>
<organism evidence="1 2">
    <name type="scientific">Peronosclerospora sorghi</name>
    <dbReference type="NCBI Taxonomy" id="230839"/>
    <lineage>
        <taxon>Eukaryota</taxon>
        <taxon>Sar</taxon>
        <taxon>Stramenopiles</taxon>
        <taxon>Oomycota</taxon>
        <taxon>Peronosporomycetes</taxon>
        <taxon>Peronosporales</taxon>
        <taxon>Peronosporaceae</taxon>
        <taxon>Peronosclerospora</taxon>
    </lineage>
</organism>
<protein>
    <submittedName>
        <fullName evidence="1">Uncharacterized protein</fullName>
    </submittedName>
</protein>
<keyword evidence="2" id="KW-1185">Reference proteome</keyword>
<accession>A0ACC0VZ11</accession>